<dbReference type="EMBL" id="OMOQ01000003">
    <property type="protein sequence ID" value="SPH24288.1"/>
    <property type="molecule type" value="Genomic_DNA"/>
</dbReference>
<gene>
    <name evidence="6" type="primary">yfiR_1</name>
    <name evidence="6" type="ORF">DEA8626_03338</name>
</gene>
<evidence type="ECO:0000313" key="7">
    <source>
        <dbReference type="Proteomes" id="UP000244924"/>
    </source>
</evidence>
<name>A0A2R8BLP1_9RHOB</name>
<evidence type="ECO:0000313" key="6">
    <source>
        <dbReference type="EMBL" id="SPH24288.1"/>
    </source>
</evidence>
<keyword evidence="2 4" id="KW-0238">DNA-binding</keyword>
<evidence type="ECO:0000256" key="4">
    <source>
        <dbReference type="PROSITE-ProRule" id="PRU00335"/>
    </source>
</evidence>
<keyword evidence="1" id="KW-0805">Transcription regulation</keyword>
<evidence type="ECO:0000256" key="1">
    <source>
        <dbReference type="ARBA" id="ARBA00023015"/>
    </source>
</evidence>
<organism evidence="6 7">
    <name type="scientific">Albidovulum aquaemixtae</name>
    <dbReference type="NCBI Taxonomy" id="1542388"/>
    <lineage>
        <taxon>Bacteria</taxon>
        <taxon>Pseudomonadati</taxon>
        <taxon>Pseudomonadota</taxon>
        <taxon>Alphaproteobacteria</taxon>
        <taxon>Rhodobacterales</taxon>
        <taxon>Paracoccaceae</taxon>
        <taxon>Albidovulum</taxon>
    </lineage>
</organism>
<keyword evidence="7" id="KW-1185">Reference proteome</keyword>
<dbReference type="SUPFAM" id="SSF48498">
    <property type="entry name" value="Tetracyclin repressor-like, C-terminal domain"/>
    <property type="match status" value="1"/>
</dbReference>
<dbReference type="PROSITE" id="PS50977">
    <property type="entry name" value="HTH_TETR_2"/>
    <property type="match status" value="1"/>
</dbReference>
<dbReference type="InterPro" id="IPR036271">
    <property type="entry name" value="Tet_transcr_reg_TetR-rel_C_sf"/>
</dbReference>
<keyword evidence="3" id="KW-0804">Transcription</keyword>
<dbReference type="InterPro" id="IPR023772">
    <property type="entry name" value="DNA-bd_HTH_TetR-type_CS"/>
</dbReference>
<dbReference type="InterPro" id="IPR001647">
    <property type="entry name" value="HTH_TetR"/>
</dbReference>
<dbReference type="AlphaFoldDB" id="A0A2R8BLP1"/>
<feature type="domain" description="HTH tetR-type" evidence="5">
    <location>
        <begin position="9"/>
        <end position="69"/>
    </location>
</feature>
<dbReference type="Proteomes" id="UP000244924">
    <property type="component" value="Unassembled WGS sequence"/>
</dbReference>
<evidence type="ECO:0000256" key="2">
    <source>
        <dbReference type="ARBA" id="ARBA00023125"/>
    </source>
</evidence>
<evidence type="ECO:0000256" key="3">
    <source>
        <dbReference type="ARBA" id="ARBA00023163"/>
    </source>
</evidence>
<dbReference type="SUPFAM" id="SSF46689">
    <property type="entry name" value="Homeodomain-like"/>
    <property type="match status" value="1"/>
</dbReference>
<evidence type="ECO:0000259" key="5">
    <source>
        <dbReference type="PROSITE" id="PS50977"/>
    </source>
</evidence>
<sequence>MPYSSEHKNETRERILRSARHLFNRKGFVAVTVGEVMKESGLTHGGFYNHFRSKEELYAEAIMQFGRNDPPEHWQTLGFDGTAEGERLARLIVDAYLSREHLDDRDGSCPMVGLPSDVARGGSKLKSAFQQVLEMMVGVFEAGMPHDKVPTRERAICMVALCVGGMVLARAVEDESLADELRNTVRKRANTQFSPTPEARTN</sequence>
<dbReference type="RefSeq" id="WP_108854312.1">
    <property type="nucleotide sequence ID" value="NZ_OMOQ01000003.1"/>
</dbReference>
<dbReference type="Gene3D" id="1.10.357.10">
    <property type="entry name" value="Tetracycline Repressor, domain 2"/>
    <property type="match status" value="1"/>
</dbReference>
<dbReference type="GO" id="GO:0003677">
    <property type="term" value="F:DNA binding"/>
    <property type="evidence" value="ECO:0007669"/>
    <property type="project" value="UniProtKB-UniRule"/>
</dbReference>
<feature type="DNA-binding region" description="H-T-H motif" evidence="4">
    <location>
        <begin position="32"/>
        <end position="51"/>
    </location>
</feature>
<proteinExistence type="predicted"/>
<dbReference type="PANTHER" id="PTHR47506:SF7">
    <property type="entry name" value="TRANSCRIPTIONAL REGULATORY PROTEIN"/>
    <property type="match status" value="1"/>
</dbReference>
<dbReference type="PRINTS" id="PR00455">
    <property type="entry name" value="HTHTETR"/>
</dbReference>
<reference evidence="6 7" key="1">
    <citation type="submission" date="2018-03" db="EMBL/GenBank/DDBJ databases">
        <authorList>
            <person name="Keele B.F."/>
        </authorList>
    </citation>
    <scope>NUCLEOTIDE SEQUENCE [LARGE SCALE GENOMIC DNA]</scope>
    <source>
        <strain evidence="6 7">CECT 8626</strain>
    </source>
</reference>
<dbReference type="OrthoDB" id="8478851at2"/>
<protein>
    <submittedName>
        <fullName evidence="6">Putative HTH-type transcriptional regulator YfiR</fullName>
    </submittedName>
</protein>
<dbReference type="Gene3D" id="1.10.10.60">
    <property type="entry name" value="Homeodomain-like"/>
    <property type="match status" value="1"/>
</dbReference>
<dbReference type="InterPro" id="IPR009057">
    <property type="entry name" value="Homeodomain-like_sf"/>
</dbReference>
<accession>A0A2R8BLP1</accession>
<dbReference type="Pfam" id="PF00440">
    <property type="entry name" value="TetR_N"/>
    <property type="match status" value="1"/>
</dbReference>
<dbReference type="PROSITE" id="PS01081">
    <property type="entry name" value="HTH_TETR_1"/>
    <property type="match status" value="1"/>
</dbReference>
<dbReference type="PANTHER" id="PTHR47506">
    <property type="entry name" value="TRANSCRIPTIONAL REGULATORY PROTEIN"/>
    <property type="match status" value="1"/>
</dbReference>